<sequence length="103" mass="12130">MRIASTMVLAVITALVSSTSAGPITGDEASANKCRTWCTSFSQCDSLDCYYNVCIFFLCTSWSMRIRKLHVHFMQLFAYWSWREMFVKYRECWTEIRRARTQK</sequence>
<dbReference type="RefSeq" id="XP_041156956.1">
    <property type="nucleotide sequence ID" value="XM_041300482.1"/>
</dbReference>
<protein>
    <submittedName>
        <fullName evidence="2">Uncharacterized protein</fullName>
    </submittedName>
</protein>
<feature type="chain" id="PRO_5040297258" evidence="1">
    <location>
        <begin position="22"/>
        <end position="103"/>
    </location>
</feature>
<proteinExistence type="predicted"/>
<name>A0A9P7AI21_9AGAM</name>
<dbReference type="EMBL" id="JABBWE010000054">
    <property type="protein sequence ID" value="KAG1789950.1"/>
    <property type="molecule type" value="Genomic_DNA"/>
</dbReference>
<feature type="signal peptide" evidence="1">
    <location>
        <begin position="1"/>
        <end position="21"/>
    </location>
</feature>
<gene>
    <name evidence="2" type="ORF">HD556DRAFT_1310949</name>
</gene>
<dbReference type="Proteomes" id="UP000719766">
    <property type="component" value="Unassembled WGS sequence"/>
</dbReference>
<dbReference type="AlphaFoldDB" id="A0A9P7AI21"/>
<dbReference type="GeneID" id="64594246"/>
<evidence type="ECO:0000313" key="2">
    <source>
        <dbReference type="EMBL" id="KAG1789950.1"/>
    </source>
</evidence>
<accession>A0A9P7AI21</accession>
<evidence type="ECO:0000256" key="1">
    <source>
        <dbReference type="SAM" id="SignalP"/>
    </source>
</evidence>
<keyword evidence="3" id="KW-1185">Reference proteome</keyword>
<keyword evidence="1" id="KW-0732">Signal</keyword>
<evidence type="ECO:0000313" key="3">
    <source>
        <dbReference type="Proteomes" id="UP000719766"/>
    </source>
</evidence>
<reference evidence="2" key="1">
    <citation type="journal article" date="2020" name="New Phytol.">
        <title>Comparative genomics reveals dynamic genome evolution in host specialist ectomycorrhizal fungi.</title>
        <authorList>
            <person name="Lofgren L.A."/>
            <person name="Nguyen N.H."/>
            <person name="Vilgalys R."/>
            <person name="Ruytinx J."/>
            <person name="Liao H.L."/>
            <person name="Branco S."/>
            <person name="Kuo A."/>
            <person name="LaButti K."/>
            <person name="Lipzen A."/>
            <person name="Andreopoulos W."/>
            <person name="Pangilinan J."/>
            <person name="Riley R."/>
            <person name="Hundley H."/>
            <person name="Na H."/>
            <person name="Barry K."/>
            <person name="Grigoriev I.V."/>
            <person name="Stajich J.E."/>
            <person name="Kennedy P.G."/>
        </authorList>
    </citation>
    <scope>NUCLEOTIDE SEQUENCE</scope>
    <source>
        <strain evidence="2">S12</strain>
    </source>
</reference>
<organism evidence="2 3">
    <name type="scientific">Suillus plorans</name>
    <dbReference type="NCBI Taxonomy" id="116603"/>
    <lineage>
        <taxon>Eukaryota</taxon>
        <taxon>Fungi</taxon>
        <taxon>Dikarya</taxon>
        <taxon>Basidiomycota</taxon>
        <taxon>Agaricomycotina</taxon>
        <taxon>Agaricomycetes</taxon>
        <taxon>Agaricomycetidae</taxon>
        <taxon>Boletales</taxon>
        <taxon>Suillineae</taxon>
        <taxon>Suillaceae</taxon>
        <taxon>Suillus</taxon>
    </lineage>
</organism>
<comment type="caution">
    <text evidence="2">The sequence shown here is derived from an EMBL/GenBank/DDBJ whole genome shotgun (WGS) entry which is preliminary data.</text>
</comment>
<dbReference type="OrthoDB" id="2651827at2759"/>